<gene>
    <name evidence="3" type="ORF">LITE_LOCUS8370</name>
</gene>
<dbReference type="Proteomes" id="UP001154282">
    <property type="component" value="Unassembled WGS sequence"/>
</dbReference>
<comment type="caution">
    <text evidence="3">The sequence shown here is derived from an EMBL/GenBank/DDBJ whole genome shotgun (WGS) entry which is preliminary data.</text>
</comment>
<protein>
    <submittedName>
        <fullName evidence="3">Uncharacterized protein</fullName>
    </submittedName>
</protein>
<keyword evidence="2" id="KW-0472">Membrane</keyword>
<feature type="compositionally biased region" description="Polar residues" evidence="1">
    <location>
        <begin position="8"/>
        <end position="19"/>
    </location>
</feature>
<dbReference type="AlphaFoldDB" id="A0AAV0IAB4"/>
<evidence type="ECO:0000256" key="2">
    <source>
        <dbReference type="SAM" id="Phobius"/>
    </source>
</evidence>
<evidence type="ECO:0000256" key="1">
    <source>
        <dbReference type="SAM" id="MobiDB-lite"/>
    </source>
</evidence>
<feature type="transmembrane region" description="Helical" evidence="2">
    <location>
        <begin position="28"/>
        <end position="46"/>
    </location>
</feature>
<reference evidence="3" key="1">
    <citation type="submission" date="2022-08" db="EMBL/GenBank/DDBJ databases">
        <authorList>
            <person name="Gutierrez-Valencia J."/>
        </authorList>
    </citation>
    <scope>NUCLEOTIDE SEQUENCE</scope>
</reference>
<organism evidence="3 4">
    <name type="scientific">Linum tenue</name>
    <dbReference type="NCBI Taxonomy" id="586396"/>
    <lineage>
        <taxon>Eukaryota</taxon>
        <taxon>Viridiplantae</taxon>
        <taxon>Streptophyta</taxon>
        <taxon>Embryophyta</taxon>
        <taxon>Tracheophyta</taxon>
        <taxon>Spermatophyta</taxon>
        <taxon>Magnoliopsida</taxon>
        <taxon>eudicotyledons</taxon>
        <taxon>Gunneridae</taxon>
        <taxon>Pentapetalae</taxon>
        <taxon>rosids</taxon>
        <taxon>fabids</taxon>
        <taxon>Malpighiales</taxon>
        <taxon>Linaceae</taxon>
        <taxon>Linum</taxon>
    </lineage>
</organism>
<evidence type="ECO:0000313" key="4">
    <source>
        <dbReference type="Proteomes" id="UP001154282"/>
    </source>
</evidence>
<sequence>MAGPDQAAKQSSEVLQQRSGLPKCPVRMALVGAVIAAGLGYTVLFANKKPEATALDVAKVATGGNPPSATKY</sequence>
<name>A0AAV0IAB4_9ROSI</name>
<evidence type="ECO:0000313" key="3">
    <source>
        <dbReference type="EMBL" id="CAI0394585.1"/>
    </source>
</evidence>
<dbReference type="EMBL" id="CAMGYJ010000003">
    <property type="protein sequence ID" value="CAI0394585.1"/>
    <property type="molecule type" value="Genomic_DNA"/>
</dbReference>
<keyword evidence="2" id="KW-1133">Transmembrane helix</keyword>
<accession>A0AAV0IAB4</accession>
<keyword evidence="2" id="KW-0812">Transmembrane</keyword>
<proteinExistence type="predicted"/>
<feature type="region of interest" description="Disordered" evidence="1">
    <location>
        <begin position="1"/>
        <end position="20"/>
    </location>
</feature>
<keyword evidence="4" id="KW-1185">Reference proteome</keyword>